<accession>A0A0E3PXK5</accession>
<sequence>MMAHTGRVKGLENLFLIGKWLQPPGKLPVAFITGKDIIMRICKQEKSLF</sequence>
<proteinExistence type="predicted"/>
<organism evidence="1 2">
    <name type="scientific">Methanosarcina mazei WWM610</name>
    <dbReference type="NCBI Taxonomy" id="1434117"/>
    <lineage>
        <taxon>Archaea</taxon>
        <taxon>Methanobacteriati</taxon>
        <taxon>Methanobacteriota</taxon>
        <taxon>Stenosarchaea group</taxon>
        <taxon>Methanomicrobia</taxon>
        <taxon>Methanosarcinales</taxon>
        <taxon>Methanosarcinaceae</taxon>
        <taxon>Methanosarcina</taxon>
    </lineage>
</organism>
<evidence type="ECO:0000313" key="1">
    <source>
        <dbReference type="EMBL" id="AKB40569.1"/>
    </source>
</evidence>
<name>A0A0E3PXK5_METMZ</name>
<dbReference type="EC" id="5.2.-.-" evidence="1"/>
<dbReference type="Proteomes" id="UP000033058">
    <property type="component" value="Chromosome"/>
</dbReference>
<dbReference type="GO" id="GO:0016853">
    <property type="term" value="F:isomerase activity"/>
    <property type="evidence" value="ECO:0007669"/>
    <property type="project" value="UniProtKB-KW"/>
</dbReference>
<dbReference type="PATRIC" id="fig|1434117.4.peg.2009"/>
<gene>
    <name evidence="1" type="ORF">MSMAW_1578</name>
</gene>
<dbReference type="EMBL" id="CP009509">
    <property type="protein sequence ID" value="AKB40569.1"/>
    <property type="molecule type" value="Genomic_DNA"/>
</dbReference>
<dbReference type="AlphaFoldDB" id="A0A0E3PXK5"/>
<keyword evidence="1" id="KW-0413">Isomerase</keyword>
<dbReference type="HOGENOM" id="CLU_3060248_0_0_2"/>
<protein>
    <submittedName>
        <fullName evidence="1">Carotenoid cis-trans isomerase</fullName>
        <ecNumber evidence="1">5.2.-.-</ecNumber>
    </submittedName>
</protein>
<reference evidence="1 2" key="1">
    <citation type="submission" date="2014-07" db="EMBL/GenBank/DDBJ databases">
        <title>Methanogenic archaea and the global carbon cycle.</title>
        <authorList>
            <person name="Henriksen J.R."/>
            <person name="Luke J."/>
            <person name="Reinhart S."/>
            <person name="Benedict M.N."/>
            <person name="Youngblut N.D."/>
            <person name="Metcalf M.E."/>
            <person name="Whitaker R.J."/>
            <person name="Metcalf W.W."/>
        </authorList>
    </citation>
    <scope>NUCLEOTIDE SEQUENCE [LARGE SCALE GENOMIC DNA]</scope>
    <source>
        <strain evidence="1 2">WWM610</strain>
    </source>
</reference>
<evidence type="ECO:0000313" key="2">
    <source>
        <dbReference type="Proteomes" id="UP000033058"/>
    </source>
</evidence>